<name>A0ABQ6BE33_9BRAD</name>
<comment type="caution">
    <text evidence="4">The sequence shown here is derived from an EMBL/GenBank/DDBJ whole genome shotgun (WGS) entry which is preliminary data.</text>
</comment>
<keyword evidence="1" id="KW-0175">Coiled coil</keyword>
<dbReference type="Proteomes" id="UP001156905">
    <property type="component" value="Unassembled WGS sequence"/>
</dbReference>
<evidence type="ECO:0000256" key="1">
    <source>
        <dbReference type="SAM" id="Coils"/>
    </source>
</evidence>
<accession>A0ABQ6BE33</accession>
<keyword evidence="3" id="KW-0812">Transmembrane</keyword>
<evidence type="ECO:0000313" key="4">
    <source>
        <dbReference type="EMBL" id="GLR90422.1"/>
    </source>
</evidence>
<dbReference type="EMBL" id="BSOW01000034">
    <property type="protein sequence ID" value="GLR90422.1"/>
    <property type="molecule type" value="Genomic_DNA"/>
</dbReference>
<reference evidence="5" key="1">
    <citation type="journal article" date="2019" name="Int. J. Syst. Evol. Microbiol.">
        <title>The Global Catalogue of Microorganisms (GCM) 10K type strain sequencing project: providing services to taxonomists for standard genome sequencing and annotation.</title>
        <authorList>
            <consortium name="The Broad Institute Genomics Platform"/>
            <consortium name="The Broad Institute Genome Sequencing Center for Infectious Disease"/>
            <person name="Wu L."/>
            <person name="Ma J."/>
        </authorList>
    </citation>
    <scope>NUCLEOTIDE SEQUENCE [LARGE SCALE GENOMIC DNA]</scope>
    <source>
        <strain evidence="5">NBRC 102520</strain>
    </source>
</reference>
<sequence>MSETNDPKPDDPKPDDSKPDDPQGPERADAGLARAHERIKSANEELARLDQLVSGMERGSDSPPIRQEKAATEPSDAVVDKTPPPESKVRPRGLIGDRPMLRAFVGLFLAIGILGAAFASQYRHEARAIMARWAAPPVATAPPEASGLRAPAKSPAVQLAAADEQPSPPAPASRKDADDVPSTGATTAPSSTPANPASAGSTPTGSTSAGSTSTDLAQSLKTIAQGLASINDKLEQLKSSHEQTLRDHAEAIQQLKAAQEQSAGDNARIAEQVQALQTQLAVLPAKPAAPSLMKQVEAAPRHYVPAAAPRRPKPPRRPWMPPRYMAEPWDYPPDW</sequence>
<dbReference type="RefSeq" id="WP_284273308.1">
    <property type="nucleotide sequence ID" value="NZ_BSOW01000034.1"/>
</dbReference>
<feature type="compositionally biased region" description="Low complexity" evidence="2">
    <location>
        <begin position="181"/>
        <end position="213"/>
    </location>
</feature>
<organism evidence="4 5">
    <name type="scientific">Bradyrhizobium iriomotense</name>
    <dbReference type="NCBI Taxonomy" id="441950"/>
    <lineage>
        <taxon>Bacteria</taxon>
        <taxon>Pseudomonadati</taxon>
        <taxon>Pseudomonadota</taxon>
        <taxon>Alphaproteobacteria</taxon>
        <taxon>Hyphomicrobiales</taxon>
        <taxon>Nitrobacteraceae</taxon>
        <taxon>Bradyrhizobium</taxon>
    </lineage>
</organism>
<feature type="region of interest" description="Disordered" evidence="2">
    <location>
        <begin position="139"/>
        <end position="213"/>
    </location>
</feature>
<feature type="coiled-coil region" evidence="1">
    <location>
        <begin position="227"/>
        <end position="261"/>
    </location>
</feature>
<evidence type="ECO:0000256" key="3">
    <source>
        <dbReference type="SAM" id="Phobius"/>
    </source>
</evidence>
<keyword evidence="3" id="KW-0472">Membrane</keyword>
<feature type="region of interest" description="Disordered" evidence="2">
    <location>
        <begin position="1"/>
        <end position="36"/>
    </location>
</feature>
<proteinExistence type="predicted"/>
<gene>
    <name evidence="4" type="ORF">GCM10007857_71370</name>
</gene>
<protein>
    <submittedName>
        <fullName evidence="4">Uncharacterized protein</fullName>
    </submittedName>
</protein>
<evidence type="ECO:0000256" key="2">
    <source>
        <dbReference type="SAM" id="MobiDB-lite"/>
    </source>
</evidence>
<feature type="region of interest" description="Disordered" evidence="2">
    <location>
        <begin position="304"/>
        <end position="335"/>
    </location>
</feature>
<feature type="region of interest" description="Disordered" evidence="2">
    <location>
        <begin position="49"/>
        <end position="93"/>
    </location>
</feature>
<keyword evidence="5" id="KW-1185">Reference proteome</keyword>
<keyword evidence="3" id="KW-1133">Transmembrane helix</keyword>
<evidence type="ECO:0000313" key="5">
    <source>
        <dbReference type="Proteomes" id="UP001156905"/>
    </source>
</evidence>
<feature type="transmembrane region" description="Helical" evidence="3">
    <location>
        <begin position="100"/>
        <end position="119"/>
    </location>
</feature>